<dbReference type="AlphaFoldDB" id="A0A813H0R2"/>
<comment type="caution">
    <text evidence="2">The sequence shown here is derived from an EMBL/GenBank/DDBJ whole genome shotgun (WGS) entry which is preliminary data.</text>
</comment>
<feature type="non-terminal residue" evidence="2">
    <location>
        <position position="255"/>
    </location>
</feature>
<feature type="compositionally biased region" description="Basic and acidic residues" evidence="1">
    <location>
        <begin position="30"/>
        <end position="40"/>
    </location>
</feature>
<name>A0A813H0R2_POLGL</name>
<sequence length="255" mass="27351">MLLRSGKCLPSMSMSGGSPASAGHHKRRKMEMEPRRRADDQDNEVQDEDDATSSPLPRSPLDATNSPSPGRPPVTGSMVQFEADDNNNHNNTTNNNNRGNNNNHNNSSKSESVAGVVDGDDEEAAEAEEIKHTQLSPKQLEVADRRNLTCLPVALPVATNSELYLELVELSGHVVAKGAWSATLQADCLYKSAHLAKPGRRCRLLQGTLEITPFTALAALDLSVGTCIQVVWLPSSAVDKLSQSQAFAAIKADGS</sequence>
<proteinExistence type="predicted"/>
<feature type="compositionally biased region" description="Acidic residues" evidence="1">
    <location>
        <begin position="41"/>
        <end position="51"/>
    </location>
</feature>
<evidence type="ECO:0000313" key="3">
    <source>
        <dbReference type="Proteomes" id="UP000654075"/>
    </source>
</evidence>
<feature type="compositionally biased region" description="Low complexity" evidence="1">
    <location>
        <begin position="10"/>
        <end position="22"/>
    </location>
</feature>
<dbReference type="Proteomes" id="UP000654075">
    <property type="component" value="Unassembled WGS sequence"/>
</dbReference>
<feature type="compositionally biased region" description="Acidic residues" evidence="1">
    <location>
        <begin position="118"/>
        <end position="127"/>
    </location>
</feature>
<evidence type="ECO:0000256" key="1">
    <source>
        <dbReference type="SAM" id="MobiDB-lite"/>
    </source>
</evidence>
<keyword evidence="3" id="KW-1185">Reference proteome</keyword>
<feature type="compositionally biased region" description="Polar residues" evidence="1">
    <location>
        <begin position="52"/>
        <end position="68"/>
    </location>
</feature>
<gene>
    <name evidence="2" type="ORF">PGLA1383_LOCUS47395</name>
</gene>
<evidence type="ECO:0000313" key="2">
    <source>
        <dbReference type="EMBL" id="CAE8631264.1"/>
    </source>
</evidence>
<feature type="compositionally biased region" description="Low complexity" evidence="1">
    <location>
        <begin position="88"/>
        <end position="117"/>
    </location>
</feature>
<organism evidence="2 3">
    <name type="scientific">Polarella glacialis</name>
    <name type="common">Dinoflagellate</name>
    <dbReference type="NCBI Taxonomy" id="89957"/>
    <lineage>
        <taxon>Eukaryota</taxon>
        <taxon>Sar</taxon>
        <taxon>Alveolata</taxon>
        <taxon>Dinophyceae</taxon>
        <taxon>Suessiales</taxon>
        <taxon>Suessiaceae</taxon>
        <taxon>Polarella</taxon>
    </lineage>
</organism>
<reference evidence="2" key="1">
    <citation type="submission" date="2021-02" db="EMBL/GenBank/DDBJ databases">
        <authorList>
            <person name="Dougan E. K."/>
            <person name="Rhodes N."/>
            <person name="Thang M."/>
            <person name="Chan C."/>
        </authorList>
    </citation>
    <scope>NUCLEOTIDE SEQUENCE</scope>
</reference>
<feature type="region of interest" description="Disordered" evidence="1">
    <location>
        <begin position="1"/>
        <end position="135"/>
    </location>
</feature>
<dbReference type="EMBL" id="CAJNNV010030080">
    <property type="protein sequence ID" value="CAE8631264.1"/>
    <property type="molecule type" value="Genomic_DNA"/>
</dbReference>
<accession>A0A813H0R2</accession>
<protein>
    <submittedName>
        <fullName evidence="2">Uncharacterized protein</fullName>
    </submittedName>
</protein>